<sequence length="1343" mass="139702">MSRPQALLSSFLCSTSRYAGRVLRLPLQLLQLQLVLLLLVAPQQQHAAAQGLEPLNAGPHGSTDSVMSLQEGFSGRSPGIVSSKVGSPGPGGSLPEGWSPDETEAAAAAAAAASAAAGAAAAGAAAASAFTQPDLDNPHKLPQQLPAASRYRELLFDLGEDSTEAYATSTAAKLQKEQMARAARNRRWTLGLFLLGAFLIFGVLSVRHNARKRHLLKRLRRMEVLDSEAEQLAEALGTEESRVQGDVVHKALQEAQRSREVMQQKQHQRPMHAAWACKTEHEALNTIEGMLQEALSSLRSLDGAARQALQDAQMNMPAGDVSTQWAEDTEKNLEDLVGKDYAESLLRLLTLLQEDVSGLQATATQVMEHSKETQPFVNEKDGLQLKRTRMQLQYVGSVGGAISVDNETASQLQAQTQSALRQVLRQELERHMQVAAYAVDQMDAMLEMYTGEGWGSSPLRPGLRVQAQQHLKTAKQFQAQLEEESEELQRVESAEDISSLYARADETYQEIERALKRCEDILKTLPPPPLLVLVQEELVGVAKKHVGGVQRIAASVREIVKAVESEVRLGVKVDTSVRLSGRRPYTCSGAVNNLLKDLKQAAEEVDRSCSACEAAVKAITQRQSVAEVQRAAAEVKQAIAEAAGARCSVEHFLTKFSLLYALDASIADSAQAANLFKSDAALPPKEGSSAGEAQSKANSPAKGRAPSASVLEKIQKMRDAFDLELAFVEEAATLGEVAEAASRMRRSARKIVYMAYSYGSGIAEKEGEKPKRPPAKGRRRQRRNKKAKGETRAKAEEDTVDSPHANEERIHFRAGTYEDGDGTTDDDDAYDEEDYDASGESDTDEESEQQDFPESPDAGEESLDPWGAIAGGIHEAGDPGAPAASEDDKSSDRGAAEPAYAPGAAGDPKESDPVLESGGPIGGARDPSEETTVRVVEVGDSAGELDAPFGEMGGPVEGVGVPVGEVGDPAGAVGEPAGDTTDVSERRDALAGSTGGSGETGGPTGGTADPAGETGDPAGETDGPAGGTGDPTGETGDPAGETGDPAGESRDPAGETRDPVGETGDAAGETGDPAGETRDPAEMGEQVGETGDPAGETGDPAGETGDPAGETGDPAEETGDPAGEMGDPAGETGDPAGETGDPAGATGYPGGESAGETGYPAGQTDNPAEGVGNLAGSVRGLPGEAGGLPGAMGDPSGAAGDTAGVPPEETTGPVLAVGDPETSDPSEETTDPVVEADSPDEKASERNEEMSDPSGETSKPNEEPTDLETVDTDGEAGGPAEETGDRVGETDGHVEEADGPAGELGGPAGAMREPVESNGERVGGMGDSEETDDPGAGIDDRTE</sequence>
<feature type="compositionally biased region" description="Basic and acidic residues" evidence="2">
    <location>
        <begin position="1283"/>
        <end position="1296"/>
    </location>
</feature>
<dbReference type="Proteomes" id="UP000018050">
    <property type="component" value="Unassembled WGS sequence"/>
</dbReference>
<feature type="compositionally biased region" description="Low complexity" evidence="2">
    <location>
        <begin position="896"/>
        <end position="906"/>
    </location>
</feature>
<feature type="compositionally biased region" description="Low complexity" evidence="2">
    <location>
        <begin position="78"/>
        <end position="87"/>
    </location>
</feature>
<dbReference type="OrthoDB" id="346541at2759"/>
<evidence type="ECO:0000313" key="6">
    <source>
        <dbReference type="Proteomes" id="UP000018050"/>
    </source>
</evidence>
<dbReference type="EMBL" id="HG670424">
    <property type="protein sequence ID" value="CDI76611.1"/>
    <property type="molecule type" value="Genomic_DNA"/>
</dbReference>
<feature type="signal peptide" evidence="4">
    <location>
        <begin position="1"/>
        <end position="47"/>
    </location>
</feature>
<keyword evidence="3" id="KW-0472">Membrane</keyword>
<feature type="compositionally biased region" description="Basic and acidic residues" evidence="2">
    <location>
        <begin position="1047"/>
        <end position="1060"/>
    </location>
</feature>
<feature type="region of interest" description="Disordered" evidence="2">
    <location>
        <begin position="78"/>
        <end position="105"/>
    </location>
</feature>
<feature type="compositionally biased region" description="Low complexity" evidence="2">
    <location>
        <begin position="1006"/>
        <end position="1023"/>
    </location>
</feature>
<protein>
    <submittedName>
        <fullName evidence="5">Uncharacterized protein</fullName>
    </submittedName>
</protein>
<feature type="region of interest" description="Disordered" evidence="2">
    <location>
        <begin position="764"/>
        <end position="1343"/>
    </location>
</feature>
<organism evidence="5 6">
    <name type="scientific">Eimeria acervulina</name>
    <name type="common">Coccidian parasite</name>
    <dbReference type="NCBI Taxonomy" id="5801"/>
    <lineage>
        <taxon>Eukaryota</taxon>
        <taxon>Sar</taxon>
        <taxon>Alveolata</taxon>
        <taxon>Apicomplexa</taxon>
        <taxon>Conoidasida</taxon>
        <taxon>Coccidia</taxon>
        <taxon>Eucoccidiorida</taxon>
        <taxon>Eimeriorina</taxon>
        <taxon>Eimeriidae</taxon>
        <taxon>Eimeria</taxon>
    </lineage>
</organism>
<evidence type="ECO:0000256" key="1">
    <source>
        <dbReference type="SAM" id="Coils"/>
    </source>
</evidence>
<evidence type="ECO:0000256" key="4">
    <source>
        <dbReference type="SAM" id="SignalP"/>
    </source>
</evidence>
<dbReference type="OMA" id="AANEELW"/>
<evidence type="ECO:0000256" key="2">
    <source>
        <dbReference type="SAM" id="MobiDB-lite"/>
    </source>
</evidence>
<feature type="compositionally biased region" description="Acidic residues" evidence="2">
    <location>
        <begin position="818"/>
        <end position="851"/>
    </location>
</feature>
<feature type="compositionally biased region" description="Basic and acidic residues" evidence="2">
    <location>
        <begin position="886"/>
        <end position="895"/>
    </location>
</feature>
<feature type="chain" id="PRO_5004669573" evidence="4">
    <location>
        <begin position="48"/>
        <end position="1343"/>
    </location>
</feature>
<reference evidence="5" key="2">
    <citation type="submission" date="2013-10" db="EMBL/GenBank/DDBJ databases">
        <authorList>
            <person name="Aslett M."/>
        </authorList>
    </citation>
    <scope>NUCLEOTIDE SEQUENCE</scope>
    <source>
        <strain evidence="5">Houghton</strain>
    </source>
</reference>
<keyword evidence="3" id="KW-1133">Transmembrane helix</keyword>
<keyword evidence="1" id="KW-0175">Coiled coil</keyword>
<evidence type="ECO:0000313" key="5">
    <source>
        <dbReference type="EMBL" id="CDI76611.1"/>
    </source>
</evidence>
<keyword evidence="3" id="KW-0812">Transmembrane</keyword>
<feature type="coiled-coil region" evidence="1">
    <location>
        <begin position="467"/>
        <end position="521"/>
    </location>
</feature>
<keyword evidence="6" id="KW-1185">Reference proteome</keyword>
<feature type="compositionally biased region" description="Acidic residues" evidence="2">
    <location>
        <begin position="1263"/>
        <end position="1274"/>
    </location>
</feature>
<accession>U6G8P6</accession>
<feature type="compositionally biased region" description="Basic residues" evidence="2">
    <location>
        <begin position="772"/>
        <end position="786"/>
    </location>
</feature>
<gene>
    <name evidence="5" type="ORF">EAH_00057360</name>
</gene>
<reference evidence="5" key="1">
    <citation type="submission" date="2013-10" db="EMBL/GenBank/DDBJ databases">
        <title>Genomic analysis of the causative agents of coccidiosis in chickens.</title>
        <authorList>
            <person name="Reid A.J."/>
            <person name="Blake D."/>
            <person name="Billington K."/>
            <person name="Browne H."/>
            <person name="Dunn M."/>
            <person name="Hung S."/>
            <person name="Kawahara F."/>
            <person name="Miranda-Saavedra D."/>
            <person name="Mourier T."/>
            <person name="Nagra H."/>
            <person name="Otto T.D."/>
            <person name="Rawlings N."/>
            <person name="Sanchez A."/>
            <person name="Sanders M."/>
            <person name="Subramaniam C."/>
            <person name="Tay Y."/>
            <person name="Dear P."/>
            <person name="Doerig C."/>
            <person name="Gruber A."/>
            <person name="Parkinson J."/>
            <person name="Shirley M."/>
            <person name="Wan K.L."/>
            <person name="Berriman M."/>
            <person name="Tomley F."/>
            <person name="Pain A."/>
        </authorList>
    </citation>
    <scope>NUCLEOTIDE SEQUENCE</scope>
    <source>
        <strain evidence="5">Houghton</strain>
    </source>
</reference>
<dbReference type="GeneID" id="25273806"/>
<feature type="transmembrane region" description="Helical" evidence="3">
    <location>
        <begin position="188"/>
        <end position="210"/>
    </location>
</feature>
<feature type="compositionally biased region" description="Acidic residues" evidence="2">
    <location>
        <begin position="1221"/>
        <end position="1230"/>
    </location>
</feature>
<feature type="compositionally biased region" description="Basic and acidic residues" evidence="2">
    <location>
        <begin position="787"/>
        <end position="797"/>
    </location>
</feature>
<keyword evidence="4" id="KW-0732">Signal</keyword>
<evidence type="ECO:0000256" key="3">
    <source>
        <dbReference type="SAM" id="Phobius"/>
    </source>
</evidence>
<feature type="compositionally biased region" description="Gly residues" evidence="2">
    <location>
        <begin position="993"/>
        <end position="1005"/>
    </location>
</feature>
<feature type="compositionally biased region" description="Low complexity" evidence="2">
    <location>
        <begin position="1031"/>
        <end position="1040"/>
    </location>
</feature>
<feature type="region of interest" description="Disordered" evidence="2">
    <location>
        <begin position="683"/>
        <end position="707"/>
    </location>
</feature>
<feature type="compositionally biased region" description="Low complexity" evidence="2">
    <location>
        <begin position="958"/>
        <end position="975"/>
    </location>
</feature>
<dbReference type="RefSeq" id="XP_013252874.1">
    <property type="nucleotide sequence ID" value="XM_013397420.1"/>
</dbReference>
<dbReference type="VEuPathDB" id="ToxoDB:EAH_00057360"/>
<feature type="compositionally biased region" description="Basic and acidic residues" evidence="2">
    <location>
        <begin position="1239"/>
        <end position="1249"/>
    </location>
</feature>
<proteinExistence type="predicted"/>
<name>U6G8P6_EIMAC</name>